<feature type="region of interest" description="Disordered" evidence="1">
    <location>
        <begin position="1"/>
        <end position="28"/>
    </location>
</feature>
<feature type="compositionally biased region" description="Basic and acidic residues" evidence="1">
    <location>
        <begin position="1"/>
        <end position="21"/>
    </location>
</feature>
<dbReference type="EMBL" id="JBANAX010000050">
    <property type="protein sequence ID" value="KAL1224572.1"/>
    <property type="molecule type" value="Genomic_DNA"/>
</dbReference>
<dbReference type="PANTHER" id="PTHR33108:SF14">
    <property type="entry name" value="OS01G0745000 PROTEIN"/>
    <property type="match status" value="1"/>
</dbReference>
<evidence type="ECO:0000313" key="3">
    <source>
        <dbReference type="Proteomes" id="UP001558713"/>
    </source>
</evidence>
<evidence type="ECO:0008006" key="4">
    <source>
        <dbReference type="Google" id="ProtNLM"/>
    </source>
</evidence>
<proteinExistence type="predicted"/>
<protein>
    <recommendedName>
        <fullName evidence="4">DUF1677 family protein</fullName>
    </recommendedName>
</protein>
<evidence type="ECO:0000256" key="1">
    <source>
        <dbReference type="SAM" id="MobiDB-lite"/>
    </source>
</evidence>
<reference evidence="2 3" key="1">
    <citation type="submission" date="2024-04" db="EMBL/GenBank/DDBJ databases">
        <title>Genome assembly C_amara_ONT_v2.</title>
        <authorList>
            <person name="Yant L."/>
            <person name="Moore C."/>
            <person name="Slenker M."/>
        </authorList>
    </citation>
    <scope>NUCLEOTIDE SEQUENCE [LARGE SCALE GENOMIC DNA]</scope>
    <source>
        <tissue evidence="2">Leaf</tissue>
    </source>
</reference>
<name>A0ABD1C562_CARAN</name>
<dbReference type="PANTHER" id="PTHR33108">
    <property type="entry name" value="OS01G0745000 PROTEIN"/>
    <property type="match status" value="1"/>
</dbReference>
<keyword evidence="3" id="KW-1185">Reference proteome</keyword>
<sequence>MSEGNLRKAFSDVSERIISEKDEQEQEGEQEVKEVKCDCCSIEEECTLQYIDKVKDLYSGKWVCGLCAEVVTERCRKRPPAATRMQEALDWHRGFIESFNSTTRVNPKLYFTKSMREIARRSHQNRTQKFSLGSKIARTTSCDPRLET</sequence>
<organism evidence="2 3">
    <name type="scientific">Cardamine amara subsp. amara</name>
    <dbReference type="NCBI Taxonomy" id="228776"/>
    <lineage>
        <taxon>Eukaryota</taxon>
        <taxon>Viridiplantae</taxon>
        <taxon>Streptophyta</taxon>
        <taxon>Embryophyta</taxon>
        <taxon>Tracheophyta</taxon>
        <taxon>Spermatophyta</taxon>
        <taxon>Magnoliopsida</taxon>
        <taxon>eudicotyledons</taxon>
        <taxon>Gunneridae</taxon>
        <taxon>Pentapetalae</taxon>
        <taxon>rosids</taxon>
        <taxon>malvids</taxon>
        <taxon>Brassicales</taxon>
        <taxon>Brassicaceae</taxon>
        <taxon>Cardamineae</taxon>
        <taxon>Cardamine</taxon>
    </lineage>
</organism>
<dbReference type="Pfam" id="PF07911">
    <property type="entry name" value="DUF1677"/>
    <property type="match status" value="1"/>
</dbReference>
<evidence type="ECO:0000313" key="2">
    <source>
        <dbReference type="EMBL" id="KAL1224572.1"/>
    </source>
</evidence>
<accession>A0ABD1C562</accession>
<dbReference type="Proteomes" id="UP001558713">
    <property type="component" value="Unassembled WGS sequence"/>
</dbReference>
<dbReference type="AlphaFoldDB" id="A0ABD1C562"/>
<dbReference type="InterPro" id="IPR012876">
    <property type="entry name" value="DUF1677_pln"/>
</dbReference>
<gene>
    <name evidence="2" type="ORF">V5N11_000903</name>
</gene>
<comment type="caution">
    <text evidence="2">The sequence shown here is derived from an EMBL/GenBank/DDBJ whole genome shotgun (WGS) entry which is preliminary data.</text>
</comment>